<keyword evidence="1" id="KW-0812">Transmembrane</keyword>
<feature type="transmembrane region" description="Helical" evidence="1">
    <location>
        <begin position="61"/>
        <end position="79"/>
    </location>
</feature>
<keyword evidence="1" id="KW-0472">Membrane</keyword>
<organism evidence="2 3">
    <name type="scientific">Paenibacillus tyrfis</name>
    <dbReference type="NCBI Taxonomy" id="1501230"/>
    <lineage>
        <taxon>Bacteria</taxon>
        <taxon>Bacillati</taxon>
        <taxon>Bacillota</taxon>
        <taxon>Bacilli</taxon>
        <taxon>Bacillales</taxon>
        <taxon>Paenibacillaceae</taxon>
        <taxon>Paenibacillus</taxon>
    </lineage>
</organism>
<evidence type="ECO:0000313" key="3">
    <source>
        <dbReference type="Proteomes" id="UP000028123"/>
    </source>
</evidence>
<keyword evidence="1" id="KW-1133">Transmembrane helix</keyword>
<dbReference type="EMBL" id="JNVM01000014">
    <property type="protein sequence ID" value="KEQ24846.1"/>
    <property type="molecule type" value="Genomic_DNA"/>
</dbReference>
<comment type="caution">
    <text evidence="2">The sequence shown here is derived from an EMBL/GenBank/DDBJ whole genome shotgun (WGS) entry which is preliminary data.</text>
</comment>
<feature type="transmembrane region" description="Helical" evidence="1">
    <location>
        <begin position="6"/>
        <end position="27"/>
    </location>
</feature>
<sequence length="84" mass="9062">MFGTTALIIGFLLLSALIIVLGVKFVLRSSPKKADMVLIGITFLIIFAAAISSFYGKLNTGIPIFLLSIALIVIGTRTYKQKSK</sequence>
<protein>
    <submittedName>
        <fullName evidence="2">Uncharacterized protein</fullName>
    </submittedName>
</protein>
<dbReference type="RefSeq" id="WP_036684684.1">
    <property type="nucleotide sequence ID" value="NZ_FYEP01000010.1"/>
</dbReference>
<keyword evidence="3" id="KW-1185">Reference proteome</keyword>
<evidence type="ECO:0000313" key="2">
    <source>
        <dbReference type="EMBL" id="KEQ24846.1"/>
    </source>
</evidence>
<name>A0A081P2C3_9BACL</name>
<gene>
    <name evidence="2" type="ORF">ET33_07195</name>
</gene>
<reference evidence="2 3" key="1">
    <citation type="submission" date="2014-06" db="EMBL/GenBank/DDBJ databases">
        <title>Draft genome sequence of Paenibacillus sp. MSt1.</title>
        <authorList>
            <person name="Aw Y.K."/>
            <person name="Ong K.S."/>
            <person name="Gan H.M."/>
            <person name="Lee S.M."/>
        </authorList>
    </citation>
    <scope>NUCLEOTIDE SEQUENCE [LARGE SCALE GENOMIC DNA]</scope>
    <source>
        <strain evidence="2 3">MSt1</strain>
    </source>
</reference>
<dbReference type="AlphaFoldDB" id="A0A081P2C3"/>
<dbReference type="Proteomes" id="UP000028123">
    <property type="component" value="Unassembled WGS sequence"/>
</dbReference>
<proteinExistence type="predicted"/>
<feature type="transmembrane region" description="Helical" evidence="1">
    <location>
        <begin position="34"/>
        <end position="55"/>
    </location>
</feature>
<accession>A0A081P2C3</accession>
<evidence type="ECO:0000256" key="1">
    <source>
        <dbReference type="SAM" id="Phobius"/>
    </source>
</evidence>
<dbReference type="OrthoDB" id="9894595at2"/>